<protein>
    <recommendedName>
        <fullName evidence="2">cysteine-S-conjugate beta-lyase</fullName>
        <ecNumber evidence="2">4.4.1.13</ecNumber>
    </recommendedName>
</protein>
<keyword evidence="8" id="KW-1185">Reference proteome</keyword>
<dbReference type="Pfam" id="PF00155">
    <property type="entry name" value="Aminotran_1_2"/>
    <property type="match status" value="1"/>
</dbReference>
<dbReference type="CDD" id="cd00609">
    <property type="entry name" value="AAT_like"/>
    <property type="match status" value="1"/>
</dbReference>
<reference evidence="7 8" key="1">
    <citation type="submission" date="2018-09" db="EMBL/GenBank/DDBJ databases">
        <title>YIM 75507 draft genome.</title>
        <authorList>
            <person name="Tang S."/>
            <person name="Feng Y."/>
        </authorList>
    </citation>
    <scope>NUCLEOTIDE SEQUENCE [LARGE SCALE GENOMIC DNA]</scope>
    <source>
        <strain evidence="7 8">YIM 75507</strain>
    </source>
</reference>
<evidence type="ECO:0000313" key="8">
    <source>
        <dbReference type="Proteomes" id="UP000265768"/>
    </source>
</evidence>
<dbReference type="Gene3D" id="3.40.640.10">
    <property type="entry name" value="Type I PLP-dependent aspartate aminotransferase-like (Major domain)"/>
    <property type="match status" value="1"/>
</dbReference>
<sequence length="388" mass="42509">MGDSPFEDLDVQSLAARDGMKWSKAEPGTIACWVADMDFPVPPPVREALIRRVDTDLGYPAWAIGEAQNPLAPAFAERMERRYGWRPDPAHVRCYNDINQALQVVLVTCTRPGDAVAMHTPAYTPFLQTLGEMERPLLPIPMEETSEGWEFDLDRLDRDLRGRGCRALVLVNPQNPTGRAFRRPELEGLAELAERHDLLVIADEIHADLTYAPRRHIPFASVSPDAAARTITLTSATKAFNLAGIRCCVAHVAPAAVREALAAQPQHLFGEVSVFGVDATLAAWREGDAWLDGALRVLDRNRRLIAERLPVGARYHVPEATYLAWLDLRAFGLGPDPAAHLLAEARVMTVPGPSFGPGGDGFARLNFATSTGVLQEILARVAKALPAR</sequence>
<dbReference type="OrthoDB" id="3224382at2"/>
<feature type="domain" description="Aminotransferase class I/classII large" evidence="6">
    <location>
        <begin position="42"/>
        <end position="380"/>
    </location>
</feature>
<comment type="caution">
    <text evidence="7">The sequence shown here is derived from an EMBL/GenBank/DDBJ whole genome shotgun (WGS) entry which is preliminary data.</text>
</comment>
<dbReference type="EMBL" id="QZEY01000002">
    <property type="protein sequence ID" value="RJL34677.1"/>
    <property type="molecule type" value="Genomic_DNA"/>
</dbReference>
<comment type="similarity">
    <text evidence="5">Belongs to the class-II pyridoxal-phosphate-dependent aminotransferase family. MalY/PatB cystathionine beta-lyase subfamily.</text>
</comment>
<dbReference type="InterPro" id="IPR015421">
    <property type="entry name" value="PyrdxlP-dep_Trfase_major"/>
</dbReference>
<evidence type="ECO:0000256" key="3">
    <source>
        <dbReference type="ARBA" id="ARBA00022898"/>
    </source>
</evidence>
<dbReference type="GO" id="GO:0030170">
    <property type="term" value="F:pyridoxal phosphate binding"/>
    <property type="evidence" value="ECO:0007669"/>
    <property type="project" value="InterPro"/>
</dbReference>
<dbReference type="SUPFAM" id="SSF53383">
    <property type="entry name" value="PLP-dependent transferases"/>
    <property type="match status" value="1"/>
</dbReference>
<keyword evidence="7" id="KW-0032">Aminotransferase</keyword>
<evidence type="ECO:0000256" key="2">
    <source>
        <dbReference type="ARBA" id="ARBA00012224"/>
    </source>
</evidence>
<keyword evidence="7" id="KW-0808">Transferase</keyword>
<name>A0A3A4B7Z2_9ACTN</name>
<evidence type="ECO:0000313" key="7">
    <source>
        <dbReference type="EMBL" id="RJL34677.1"/>
    </source>
</evidence>
<dbReference type="InterPro" id="IPR015424">
    <property type="entry name" value="PyrdxlP-dep_Trfase"/>
</dbReference>
<dbReference type="GO" id="GO:0008483">
    <property type="term" value="F:transaminase activity"/>
    <property type="evidence" value="ECO:0007669"/>
    <property type="project" value="UniProtKB-KW"/>
</dbReference>
<evidence type="ECO:0000256" key="4">
    <source>
        <dbReference type="ARBA" id="ARBA00023239"/>
    </source>
</evidence>
<dbReference type="InterPro" id="IPR004839">
    <property type="entry name" value="Aminotransferase_I/II_large"/>
</dbReference>
<comment type="cofactor">
    <cofactor evidence="1">
        <name>pyridoxal 5'-phosphate</name>
        <dbReference type="ChEBI" id="CHEBI:597326"/>
    </cofactor>
</comment>
<organism evidence="7 8">
    <name type="scientific">Bailinhaonella thermotolerans</name>
    <dbReference type="NCBI Taxonomy" id="1070861"/>
    <lineage>
        <taxon>Bacteria</taxon>
        <taxon>Bacillati</taxon>
        <taxon>Actinomycetota</taxon>
        <taxon>Actinomycetes</taxon>
        <taxon>Streptosporangiales</taxon>
        <taxon>Streptosporangiaceae</taxon>
        <taxon>Bailinhaonella</taxon>
    </lineage>
</organism>
<dbReference type="EC" id="4.4.1.13" evidence="2"/>
<proteinExistence type="inferred from homology"/>
<accession>A0A3A4B7Z2</accession>
<dbReference type="InterPro" id="IPR015422">
    <property type="entry name" value="PyrdxlP-dep_Trfase_small"/>
</dbReference>
<keyword evidence="4" id="KW-0456">Lyase</keyword>
<keyword evidence="3" id="KW-0663">Pyridoxal phosphate</keyword>
<evidence type="ECO:0000259" key="6">
    <source>
        <dbReference type="Pfam" id="PF00155"/>
    </source>
</evidence>
<dbReference type="AlphaFoldDB" id="A0A3A4B7Z2"/>
<gene>
    <name evidence="7" type="ORF">D5H75_08430</name>
</gene>
<dbReference type="Proteomes" id="UP000265768">
    <property type="component" value="Unassembled WGS sequence"/>
</dbReference>
<evidence type="ECO:0000256" key="5">
    <source>
        <dbReference type="ARBA" id="ARBA00037974"/>
    </source>
</evidence>
<dbReference type="PANTHER" id="PTHR43525">
    <property type="entry name" value="PROTEIN MALY"/>
    <property type="match status" value="1"/>
</dbReference>
<dbReference type="GO" id="GO:0047804">
    <property type="term" value="F:cysteine-S-conjugate beta-lyase activity"/>
    <property type="evidence" value="ECO:0007669"/>
    <property type="project" value="UniProtKB-EC"/>
</dbReference>
<evidence type="ECO:0000256" key="1">
    <source>
        <dbReference type="ARBA" id="ARBA00001933"/>
    </source>
</evidence>
<dbReference type="Gene3D" id="3.90.1150.10">
    <property type="entry name" value="Aspartate Aminotransferase, domain 1"/>
    <property type="match status" value="1"/>
</dbReference>
<dbReference type="InterPro" id="IPR051798">
    <property type="entry name" value="Class-II_PLP-Dep_Aminotrans"/>
</dbReference>
<dbReference type="PANTHER" id="PTHR43525:SF2">
    <property type="entry name" value="CYSTATHIONINE BETA-LYASE-RELATED"/>
    <property type="match status" value="1"/>
</dbReference>